<dbReference type="InterPro" id="IPR006597">
    <property type="entry name" value="Sel1-like"/>
</dbReference>
<comment type="caution">
    <text evidence="1">The sequence shown here is derived from an EMBL/GenBank/DDBJ whole genome shotgun (WGS) entry which is preliminary data.</text>
</comment>
<gene>
    <name evidence="1" type="ORF">GGR14_003933</name>
</gene>
<dbReference type="SUPFAM" id="SSF81901">
    <property type="entry name" value="HCP-like"/>
    <property type="match status" value="2"/>
</dbReference>
<sequence length="194" mass="22479">MRENTLGCIAYEYLKQKAETGDQEAQYNLALYYKQSLCTPMNLTESLKWMFQSAQKGHTKAQYELGQYHMKLIGQELIKDSEGNVYDAHAIQARFWYKSSAEKGLKEAQSKLGFCYIHAIGGSEDLDKAFFWFQKSALQNEPFALYALGVFNLLGYKEHTKDIEKAKEYFLKGIEYGYGTHEIIHFIDQQYTNI</sequence>
<evidence type="ECO:0000313" key="1">
    <source>
        <dbReference type="EMBL" id="MBB4028109.1"/>
    </source>
</evidence>
<keyword evidence="2" id="KW-1185">Reference proteome</keyword>
<proteinExistence type="predicted"/>
<dbReference type="AlphaFoldDB" id="A0A7W6I116"/>
<organism evidence="1 2">
    <name type="scientific">Butyricimonas faecihominis</name>
    <dbReference type="NCBI Taxonomy" id="1472416"/>
    <lineage>
        <taxon>Bacteria</taxon>
        <taxon>Pseudomonadati</taxon>
        <taxon>Bacteroidota</taxon>
        <taxon>Bacteroidia</taxon>
        <taxon>Bacteroidales</taxon>
        <taxon>Odoribacteraceae</taxon>
        <taxon>Butyricimonas</taxon>
    </lineage>
</organism>
<dbReference type="InterPro" id="IPR011990">
    <property type="entry name" value="TPR-like_helical_dom_sf"/>
</dbReference>
<reference evidence="1 2" key="1">
    <citation type="submission" date="2020-08" db="EMBL/GenBank/DDBJ databases">
        <title>Genomic Encyclopedia of Type Strains, Phase IV (KMG-IV): sequencing the most valuable type-strain genomes for metagenomic binning, comparative biology and taxonomic classification.</title>
        <authorList>
            <person name="Goeker M."/>
        </authorList>
    </citation>
    <scope>NUCLEOTIDE SEQUENCE [LARGE SCALE GENOMIC DNA]</scope>
    <source>
        <strain evidence="1 2">DSM 105721</strain>
    </source>
</reference>
<dbReference type="Pfam" id="PF08238">
    <property type="entry name" value="Sel1"/>
    <property type="match status" value="5"/>
</dbReference>
<evidence type="ECO:0000313" key="2">
    <source>
        <dbReference type="Proteomes" id="UP000546007"/>
    </source>
</evidence>
<dbReference type="Proteomes" id="UP000546007">
    <property type="component" value="Unassembled WGS sequence"/>
</dbReference>
<accession>A0A7W6I116</accession>
<dbReference type="RefSeq" id="WP_164720087.1">
    <property type="nucleotide sequence ID" value="NZ_AP028155.1"/>
</dbReference>
<dbReference type="SMART" id="SM00671">
    <property type="entry name" value="SEL1"/>
    <property type="match status" value="3"/>
</dbReference>
<dbReference type="EMBL" id="JACIES010000017">
    <property type="protein sequence ID" value="MBB4028109.1"/>
    <property type="molecule type" value="Genomic_DNA"/>
</dbReference>
<protein>
    <submittedName>
        <fullName evidence="1">TPR repeat protein</fullName>
    </submittedName>
</protein>
<dbReference type="Gene3D" id="1.25.40.10">
    <property type="entry name" value="Tetratricopeptide repeat domain"/>
    <property type="match status" value="1"/>
</dbReference>
<name>A0A7W6I116_9BACT</name>
<dbReference type="GeneID" id="93101649"/>
<dbReference type="PANTHER" id="PTHR11102">
    <property type="entry name" value="SEL-1-LIKE PROTEIN"/>
    <property type="match status" value="1"/>
</dbReference>
<dbReference type="InterPro" id="IPR050767">
    <property type="entry name" value="Sel1_AlgK"/>
</dbReference>
<dbReference type="PANTHER" id="PTHR11102:SF160">
    <property type="entry name" value="ERAD-ASSOCIATED E3 UBIQUITIN-PROTEIN LIGASE COMPONENT HRD3"/>
    <property type="match status" value="1"/>
</dbReference>